<dbReference type="PROSITE" id="PS50883">
    <property type="entry name" value="EAL"/>
    <property type="match status" value="1"/>
</dbReference>
<evidence type="ECO:0000313" key="3">
    <source>
        <dbReference type="Proteomes" id="UP001385499"/>
    </source>
</evidence>
<accession>A0ABU8TLP6</accession>
<dbReference type="InterPro" id="IPR050706">
    <property type="entry name" value="Cyclic-di-GMP_PDE-like"/>
</dbReference>
<dbReference type="PANTHER" id="PTHR33121">
    <property type="entry name" value="CYCLIC DI-GMP PHOSPHODIESTERASE PDEF"/>
    <property type="match status" value="1"/>
</dbReference>
<dbReference type="Proteomes" id="UP001385499">
    <property type="component" value="Unassembled WGS sequence"/>
</dbReference>
<gene>
    <name evidence="2" type="ORF">V6575_13405</name>
</gene>
<organism evidence="2 3">
    <name type="scientific">Roseibium algae</name>
    <dbReference type="NCBI Taxonomy" id="3123038"/>
    <lineage>
        <taxon>Bacteria</taxon>
        <taxon>Pseudomonadati</taxon>
        <taxon>Pseudomonadota</taxon>
        <taxon>Alphaproteobacteria</taxon>
        <taxon>Hyphomicrobiales</taxon>
        <taxon>Stappiaceae</taxon>
        <taxon>Roseibium</taxon>
    </lineage>
</organism>
<dbReference type="SMART" id="SM00052">
    <property type="entry name" value="EAL"/>
    <property type="match status" value="1"/>
</dbReference>
<dbReference type="Gene3D" id="3.20.20.450">
    <property type="entry name" value="EAL domain"/>
    <property type="match status" value="1"/>
</dbReference>
<dbReference type="InterPro" id="IPR035919">
    <property type="entry name" value="EAL_sf"/>
</dbReference>
<sequence length="388" mass="42386">MLQSSGKKLPTVYELLLDVLPEPAAFFDAEARCIAFNNMFGSYLRGFSNHTEGAILSCLLTPDSTQRCQRAVGTAAAGSIVEVQGVLACLNGAVLCSSATCTPVFLGIDAEVGVQPLVLMQFHREVDCRLDGNSTANDPTFSATADVFLNDLELHACPVYDLAKLQPVGADIILSLRGEYALVPCSSDKLIASAKRNGSVVQLDSWTLDQVLDFAWSHTRRSWLSVNVSAEAIVDSRLRDLLQFRLDADPLLAERLCLQISERDYLANPEDARRFIQLASELGCQTAIDDFSGNELMLKRLAKNRVDWLTLEPALTNALNEGAGRKRSLGSAVLAGKKCGARIIAKNVRSEICLNRLRDHNVDAAHGPYFGEAKPWPWNVAELVNRPL</sequence>
<evidence type="ECO:0000313" key="2">
    <source>
        <dbReference type="EMBL" id="MEJ8475086.1"/>
    </source>
</evidence>
<keyword evidence="3" id="KW-1185">Reference proteome</keyword>
<proteinExistence type="predicted"/>
<name>A0ABU8TLP6_9HYPH</name>
<comment type="caution">
    <text evidence="2">The sequence shown here is derived from an EMBL/GenBank/DDBJ whole genome shotgun (WGS) entry which is preliminary data.</text>
</comment>
<dbReference type="CDD" id="cd01948">
    <property type="entry name" value="EAL"/>
    <property type="match status" value="1"/>
</dbReference>
<feature type="domain" description="EAL" evidence="1">
    <location>
        <begin position="133"/>
        <end position="387"/>
    </location>
</feature>
<dbReference type="EMBL" id="JBAKIA010000009">
    <property type="protein sequence ID" value="MEJ8475086.1"/>
    <property type="molecule type" value="Genomic_DNA"/>
</dbReference>
<dbReference type="InterPro" id="IPR001633">
    <property type="entry name" value="EAL_dom"/>
</dbReference>
<evidence type="ECO:0000259" key="1">
    <source>
        <dbReference type="PROSITE" id="PS50883"/>
    </source>
</evidence>
<dbReference type="RefSeq" id="WP_340274970.1">
    <property type="nucleotide sequence ID" value="NZ_JBAKIA010000009.1"/>
</dbReference>
<reference evidence="2 3" key="1">
    <citation type="submission" date="2024-02" db="EMBL/GenBank/DDBJ databases">
        <title>Roseibium algae sp. nov., isolated from marine alga (Grateloupia sp.), showing potential in myo-inositol conversion.</title>
        <authorList>
            <person name="Wang Y."/>
        </authorList>
    </citation>
    <scope>NUCLEOTIDE SEQUENCE [LARGE SCALE GENOMIC DNA]</scope>
    <source>
        <strain evidence="2 3">H3510</strain>
    </source>
</reference>
<dbReference type="SUPFAM" id="SSF141868">
    <property type="entry name" value="EAL domain-like"/>
    <property type="match status" value="1"/>
</dbReference>
<dbReference type="Pfam" id="PF00563">
    <property type="entry name" value="EAL"/>
    <property type="match status" value="1"/>
</dbReference>
<protein>
    <submittedName>
        <fullName evidence="2">EAL domain-containing protein</fullName>
    </submittedName>
</protein>
<dbReference type="PANTHER" id="PTHR33121:SF23">
    <property type="entry name" value="CYCLIC DI-GMP PHOSPHODIESTERASE PDEB"/>
    <property type="match status" value="1"/>
</dbReference>